<feature type="transmembrane region" description="Helical" evidence="6">
    <location>
        <begin position="280"/>
        <end position="299"/>
    </location>
</feature>
<protein>
    <submittedName>
        <fullName evidence="7">Magnesium transporter NIPA2</fullName>
    </submittedName>
</protein>
<feature type="transmembrane region" description="Helical" evidence="6">
    <location>
        <begin position="343"/>
        <end position="363"/>
    </location>
</feature>
<dbReference type="PANTHER" id="PTHR12570:SF92">
    <property type="entry name" value="SPICHTHYIN, ISOFORM B"/>
    <property type="match status" value="1"/>
</dbReference>
<dbReference type="Pfam" id="PF05653">
    <property type="entry name" value="Mg_trans_NIPA"/>
    <property type="match status" value="2"/>
</dbReference>
<evidence type="ECO:0000256" key="6">
    <source>
        <dbReference type="SAM" id="Phobius"/>
    </source>
</evidence>
<comment type="subcellular location">
    <subcellularLocation>
        <location evidence="1">Membrane</location>
        <topology evidence="1">Multi-pass membrane protein</topology>
    </subcellularLocation>
</comment>
<dbReference type="EMBL" id="LNIX01000001">
    <property type="protein sequence ID" value="OXA64960.1"/>
    <property type="molecule type" value="Genomic_DNA"/>
</dbReference>
<evidence type="ECO:0000256" key="4">
    <source>
        <dbReference type="ARBA" id="ARBA00022989"/>
    </source>
</evidence>
<dbReference type="PANTHER" id="PTHR12570">
    <property type="match status" value="1"/>
</dbReference>
<dbReference type="GO" id="GO:0015095">
    <property type="term" value="F:magnesium ion transmembrane transporter activity"/>
    <property type="evidence" value="ECO:0007669"/>
    <property type="project" value="InterPro"/>
</dbReference>
<feature type="transmembrane region" description="Helical" evidence="6">
    <location>
        <begin position="311"/>
        <end position="331"/>
    </location>
</feature>
<feature type="transmembrane region" description="Helical" evidence="6">
    <location>
        <begin position="109"/>
        <end position="134"/>
    </location>
</feature>
<evidence type="ECO:0000256" key="5">
    <source>
        <dbReference type="ARBA" id="ARBA00023136"/>
    </source>
</evidence>
<comment type="similarity">
    <text evidence="2">Belongs to the NIPA family.</text>
</comment>
<dbReference type="STRING" id="158441.A0A226F6J7"/>
<feature type="transmembrane region" description="Helical" evidence="6">
    <location>
        <begin position="241"/>
        <end position="268"/>
    </location>
</feature>
<keyword evidence="8" id="KW-1185">Reference proteome</keyword>
<name>A0A226F6J7_FOLCA</name>
<keyword evidence="5 6" id="KW-0472">Membrane</keyword>
<gene>
    <name evidence="7" type="ORF">Fcan01_02634</name>
</gene>
<feature type="transmembrane region" description="Helical" evidence="6">
    <location>
        <begin position="87"/>
        <end position="103"/>
    </location>
</feature>
<dbReference type="OrthoDB" id="6428174at2759"/>
<evidence type="ECO:0000256" key="3">
    <source>
        <dbReference type="ARBA" id="ARBA00022692"/>
    </source>
</evidence>
<evidence type="ECO:0000256" key="1">
    <source>
        <dbReference type="ARBA" id="ARBA00004141"/>
    </source>
</evidence>
<organism evidence="7 8">
    <name type="scientific">Folsomia candida</name>
    <name type="common">Springtail</name>
    <dbReference type="NCBI Taxonomy" id="158441"/>
    <lineage>
        <taxon>Eukaryota</taxon>
        <taxon>Metazoa</taxon>
        <taxon>Ecdysozoa</taxon>
        <taxon>Arthropoda</taxon>
        <taxon>Hexapoda</taxon>
        <taxon>Collembola</taxon>
        <taxon>Entomobryomorpha</taxon>
        <taxon>Isotomoidea</taxon>
        <taxon>Isotomidae</taxon>
        <taxon>Proisotominae</taxon>
        <taxon>Folsomia</taxon>
    </lineage>
</organism>
<feature type="transmembrane region" description="Helical" evidence="6">
    <location>
        <begin position="211"/>
        <end position="229"/>
    </location>
</feature>
<keyword evidence="4 6" id="KW-1133">Transmembrane helix</keyword>
<reference evidence="7 8" key="1">
    <citation type="submission" date="2015-12" db="EMBL/GenBank/DDBJ databases">
        <title>The genome of Folsomia candida.</title>
        <authorList>
            <person name="Faddeeva A."/>
            <person name="Derks M.F."/>
            <person name="Anvar Y."/>
            <person name="Smit S."/>
            <person name="Van Straalen N."/>
            <person name="Roelofs D."/>
        </authorList>
    </citation>
    <scope>NUCLEOTIDE SEQUENCE [LARGE SCALE GENOMIC DNA]</scope>
    <source>
        <strain evidence="7 8">VU population</strain>
        <tissue evidence="7">Whole body</tissue>
    </source>
</reference>
<feature type="transmembrane region" description="Helical" evidence="6">
    <location>
        <begin position="44"/>
        <end position="66"/>
    </location>
</feature>
<evidence type="ECO:0000313" key="8">
    <source>
        <dbReference type="Proteomes" id="UP000198287"/>
    </source>
</evidence>
<sequence length="440" mass="48594">MTTEMEPDFTEEFDNFIITTTPHINLTNATGIEELIREAKEDVVGFWIGVGLSVISSFFIGGSFIVKKKALIRLSRGGLRANQGGYGYLKSVLWWAGLLSMGVGEAANFIAYAFAPASLVSVLGVLSVLMTTILSSKYLKERLNFIGKVSEHEFMHHGDVILSKPYFPLLPKKLGCLLCTLGSTVIVIHAPMEKEIEDMAELQDKILNPIFIVYVNAAIALSVILIYHFRPKLPETSTYTLLIWIGVCSLIGSLSVMSIKGFGLALTLTLGGTSNEMGNWITWFCVAALIITVCIQMNFLNKALDTFNTAVVTPVYYVMFTTCVIVASAILFREFDSVSLKDWVGLICGFMVVLTAIILLHFCKNFDVSLAQLAQQINFTSEKDDERGVDLDNPTPTTYRDARTLSDQRIPSDVNFRLLCSDNPKDLVSYGTGHMTPGRI</sequence>
<evidence type="ECO:0000256" key="2">
    <source>
        <dbReference type="ARBA" id="ARBA00007230"/>
    </source>
</evidence>
<dbReference type="InterPro" id="IPR008521">
    <property type="entry name" value="Mg_trans_NIPA"/>
</dbReference>
<comment type="caution">
    <text evidence="7">The sequence shown here is derived from an EMBL/GenBank/DDBJ whole genome shotgun (WGS) entry which is preliminary data.</text>
</comment>
<accession>A0A226F6J7</accession>
<evidence type="ECO:0000313" key="7">
    <source>
        <dbReference type="EMBL" id="OXA64960.1"/>
    </source>
</evidence>
<feature type="transmembrane region" description="Helical" evidence="6">
    <location>
        <begin position="174"/>
        <end position="191"/>
    </location>
</feature>
<dbReference type="InterPro" id="IPR037185">
    <property type="entry name" value="EmrE-like"/>
</dbReference>
<dbReference type="SUPFAM" id="SSF103481">
    <property type="entry name" value="Multidrug resistance efflux transporter EmrE"/>
    <property type="match status" value="1"/>
</dbReference>
<keyword evidence="3 6" id="KW-0812">Transmembrane</keyword>
<dbReference type="Proteomes" id="UP000198287">
    <property type="component" value="Unassembled WGS sequence"/>
</dbReference>
<proteinExistence type="inferred from homology"/>
<dbReference type="GO" id="GO:0016020">
    <property type="term" value="C:membrane"/>
    <property type="evidence" value="ECO:0007669"/>
    <property type="project" value="UniProtKB-SubCell"/>
</dbReference>
<dbReference type="OMA" id="STWMPWF"/>
<dbReference type="AlphaFoldDB" id="A0A226F6J7"/>